<dbReference type="InterPro" id="IPR036594">
    <property type="entry name" value="Meth_synthase_dom"/>
</dbReference>
<sequence>MSLLSQISEQLQLGLEEEVAALTREAIQQNMTPKDILDNGLIAGMNIVGEKFRSHEFFLPDVLLAAKAMYAGMNEIKPLLIKDKVPSMGKVVIGTVRGDLHDIGKNLVGVMLRGAGFDVIDLGNDVPPAKFIETARNAGAKVIGMSALLTTTMPAMKEVVALLKSEGLTDQIHTIVGGAPVSQEYAREIGASAYSYDASNAVDRIRALMN</sequence>
<evidence type="ECO:0000313" key="6">
    <source>
        <dbReference type="EMBL" id="MBU2693250.1"/>
    </source>
</evidence>
<feature type="domain" description="B12-binding N-terminal" evidence="5">
    <location>
        <begin position="1"/>
        <end position="88"/>
    </location>
</feature>
<keyword evidence="2" id="KW-0479">Metal-binding</keyword>
<dbReference type="Gene3D" id="3.40.50.280">
    <property type="entry name" value="Cobalamin-binding domain"/>
    <property type="match status" value="1"/>
</dbReference>
<gene>
    <name evidence="6" type="ORF">KJ970_20220</name>
</gene>
<dbReference type="EMBL" id="JAHJDP010000118">
    <property type="protein sequence ID" value="MBU2693250.1"/>
    <property type="molecule type" value="Genomic_DNA"/>
</dbReference>
<dbReference type="PROSITE" id="PS51337">
    <property type="entry name" value="B12_BINDING_NTER"/>
    <property type="match status" value="1"/>
</dbReference>
<evidence type="ECO:0000259" key="4">
    <source>
        <dbReference type="PROSITE" id="PS51332"/>
    </source>
</evidence>
<dbReference type="GO" id="GO:0046872">
    <property type="term" value="F:metal ion binding"/>
    <property type="evidence" value="ECO:0007669"/>
    <property type="project" value="UniProtKB-KW"/>
</dbReference>
<evidence type="ECO:0000256" key="3">
    <source>
        <dbReference type="ARBA" id="ARBA00023285"/>
    </source>
</evidence>
<organism evidence="6 7">
    <name type="scientific">Eiseniibacteriota bacterium</name>
    <dbReference type="NCBI Taxonomy" id="2212470"/>
    <lineage>
        <taxon>Bacteria</taxon>
        <taxon>Candidatus Eiseniibacteriota</taxon>
    </lineage>
</organism>
<comment type="caution">
    <text evidence="6">The sequence shown here is derived from an EMBL/GenBank/DDBJ whole genome shotgun (WGS) entry which is preliminary data.</text>
</comment>
<dbReference type="CDD" id="cd02070">
    <property type="entry name" value="corrinoid_protein_B12-BD"/>
    <property type="match status" value="1"/>
</dbReference>
<dbReference type="SMART" id="SM01018">
    <property type="entry name" value="B12-binding_2"/>
    <property type="match status" value="1"/>
</dbReference>
<dbReference type="Gene3D" id="1.10.1240.10">
    <property type="entry name" value="Methionine synthase domain"/>
    <property type="match status" value="1"/>
</dbReference>
<dbReference type="InterPro" id="IPR050554">
    <property type="entry name" value="Met_Synthase/Corrinoid"/>
</dbReference>
<proteinExistence type="inferred from homology"/>
<dbReference type="PROSITE" id="PS51332">
    <property type="entry name" value="B12_BINDING"/>
    <property type="match status" value="1"/>
</dbReference>
<evidence type="ECO:0000256" key="1">
    <source>
        <dbReference type="ARBA" id="ARBA00010854"/>
    </source>
</evidence>
<dbReference type="Pfam" id="PF02310">
    <property type="entry name" value="B12-binding"/>
    <property type="match status" value="1"/>
</dbReference>
<dbReference type="GO" id="GO:0050667">
    <property type="term" value="P:homocysteine metabolic process"/>
    <property type="evidence" value="ECO:0007669"/>
    <property type="project" value="TreeGrafter"/>
</dbReference>
<dbReference type="PANTHER" id="PTHR45833:SF1">
    <property type="entry name" value="METHIONINE SYNTHASE"/>
    <property type="match status" value="1"/>
</dbReference>
<reference evidence="6" key="1">
    <citation type="submission" date="2021-05" db="EMBL/GenBank/DDBJ databases">
        <title>Energy efficiency and biological interactions define the core microbiome of deep oligotrophic groundwater.</title>
        <authorList>
            <person name="Mehrshad M."/>
            <person name="Lopez-Fernandez M."/>
            <person name="Bell E."/>
            <person name="Bernier-Latmani R."/>
            <person name="Bertilsson S."/>
            <person name="Dopson M."/>
        </authorList>
    </citation>
    <scope>NUCLEOTIDE SEQUENCE</scope>
    <source>
        <strain evidence="6">Modern_marine.mb.64</strain>
    </source>
</reference>
<dbReference type="GO" id="GO:0046653">
    <property type="term" value="P:tetrahydrofolate metabolic process"/>
    <property type="evidence" value="ECO:0007669"/>
    <property type="project" value="TreeGrafter"/>
</dbReference>
<dbReference type="InterPro" id="IPR003759">
    <property type="entry name" value="Cbl-bd_cap"/>
</dbReference>
<evidence type="ECO:0000313" key="7">
    <source>
        <dbReference type="Proteomes" id="UP000777784"/>
    </source>
</evidence>
<accession>A0A948W8E9</accession>
<evidence type="ECO:0000256" key="2">
    <source>
        <dbReference type="ARBA" id="ARBA00022723"/>
    </source>
</evidence>
<dbReference type="GO" id="GO:0005829">
    <property type="term" value="C:cytosol"/>
    <property type="evidence" value="ECO:0007669"/>
    <property type="project" value="TreeGrafter"/>
</dbReference>
<dbReference type="GO" id="GO:0031419">
    <property type="term" value="F:cobalamin binding"/>
    <property type="evidence" value="ECO:0007669"/>
    <property type="project" value="InterPro"/>
</dbReference>
<keyword evidence="3" id="KW-0170">Cobalt</keyword>
<dbReference type="InterPro" id="IPR006158">
    <property type="entry name" value="Cobalamin-bd"/>
</dbReference>
<dbReference type="GO" id="GO:0008705">
    <property type="term" value="F:methionine synthase activity"/>
    <property type="evidence" value="ECO:0007669"/>
    <property type="project" value="TreeGrafter"/>
</dbReference>
<dbReference type="PANTHER" id="PTHR45833">
    <property type="entry name" value="METHIONINE SYNTHASE"/>
    <property type="match status" value="1"/>
</dbReference>
<name>A0A948W8E9_UNCEI</name>
<feature type="domain" description="B12-binding" evidence="4">
    <location>
        <begin position="88"/>
        <end position="210"/>
    </location>
</feature>
<dbReference type="Pfam" id="PF02607">
    <property type="entry name" value="B12-binding_2"/>
    <property type="match status" value="1"/>
</dbReference>
<comment type="similarity">
    <text evidence="1">Belongs to the methylamine corrinoid protein family.</text>
</comment>
<dbReference type="SUPFAM" id="SSF52242">
    <property type="entry name" value="Cobalamin (vitamin B12)-binding domain"/>
    <property type="match status" value="1"/>
</dbReference>
<dbReference type="Proteomes" id="UP000777784">
    <property type="component" value="Unassembled WGS sequence"/>
</dbReference>
<dbReference type="InterPro" id="IPR036724">
    <property type="entry name" value="Cobalamin-bd_sf"/>
</dbReference>
<protein>
    <submittedName>
        <fullName evidence="6">Corrinoid protein</fullName>
    </submittedName>
</protein>
<dbReference type="AlphaFoldDB" id="A0A948W8E9"/>
<evidence type="ECO:0000259" key="5">
    <source>
        <dbReference type="PROSITE" id="PS51337"/>
    </source>
</evidence>
<dbReference type="SUPFAM" id="SSF47644">
    <property type="entry name" value="Methionine synthase domain"/>
    <property type="match status" value="1"/>
</dbReference>
<dbReference type="FunFam" id="3.40.50.280:FF:000003">
    <property type="entry name" value="Dimethylamine methyltransferase corrinoid protein"/>
    <property type="match status" value="1"/>
</dbReference>